<name>A0A813KG02_POLGL</name>
<feature type="transmembrane region" description="Helical" evidence="1">
    <location>
        <begin position="84"/>
        <end position="103"/>
    </location>
</feature>
<keyword evidence="1" id="KW-0812">Transmembrane</keyword>
<evidence type="ECO:0000256" key="1">
    <source>
        <dbReference type="SAM" id="Phobius"/>
    </source>
</evidence>
<feature type="non-terminal residue" evidence="2">
    <location>
        <position position="1"/>
    </location>
</feature>
<feature type="transmembrane region" description="Helical" evidence="1">
    <location>
        <begin position="109"/>
        <end position="130"/>
    </location>
</feature>
<comment type="caution">
    <text evidence="2">The sequence shown here is derived from an EMBL/GenBank/DDBJ whole genome shotgun (WGS) entry which is preliminary data.</text>
</comment>
<proteinExistence type="predicted"/>
<feature type="non-terminal residue" evidence="2">
    <location>
        <position position="149"/>
    </location>
</feature>
<keyword evidence="1" id="KW-0472">Membrane</keyword>
<dbReference type="AlphaFoldDB" id="A0A813KG02"/>
<evidence type="ECO:0000313" key="2">
    <source>
        <dbReference type="EMBL" id="CAE8700993.1"/>
    </source>
</evidence>
<protein>
    <submittedName>
        <fullName evidence="2">Uncharacterized protein</fullName>
    </submittedName>
</protein>
<dbReference type="EMBL" id="CAJNNW010029646">
    <property type="protein sequence ID" value="CAE8700993.1"/>
    <property type="molecule type" value="Genomic_DNA"/>
</dbReference>
<keyword evidence="1" id="KW-1133">Transmembrane helix</keyword>
<dbReference type="Proteomes" id="UP000626109">
    <property type="component" value="Unassembled WGS sequence"/>
</dbReference>
<feature type="transmembrane region" description="Helical" evidence="1">
    <location>
        <begin position="12"/>
        <end position="32"/>
    </location>
</feature>
<evidence type="ECO:0000313" key="3">
    <source>
        <dbReference type="Proteomes" id="UP000626109"/>
    </source>
</evidence>
<organism evidence="2 3">
    <name type="scientific">Polarella glacialis</name>
    <name type="common">Dinoflagellate</name>
    <dbReference type="NCBI Taxonomy" id="89957"/>
    <lineage>
        <taxon>Eukaryota</taxon>
        <taxon>Sar</taxon>
        <taxon>Alveolata</taxon>
        <taxon>Dinophyceae</taxon>
        <taxon>Suessiales</taxon>
        <taxon>Suessiaceae</taxon>
        <taxon>Polarella</taxon>
    </lineage>
</organism>
<reference evidence="2" key="1">
    <citation type="submission" date="2021-02" db="EMBL/GenBank/DDBJ databases">
        <authorList>
            <person name="Dougan E. K."/>
            <person name="Rhodes N."/>
            <person name="Thang M."/>
            <person name="Chan C."/>
        </authorList>
    </citation>
    <scope>NUCLEOTIDE SEQUENCE</scope>
</reference>
<gene>
    <name evidence="2" type="ORF">PGLA2088_LOCUS31853</name>
</gene>
<accession>A0A813KG02</accession>
<sequence length="149" mass="16356">CWLAEPCLPVLVAVVLLVVSILPTMTFQTYPIPSAPVHQEIRDPAARQHNFMDWLPAASSSLLIVQEDQELDQLRQAVLRRRDVAITACSIEIVVSIAALSLYDIRRTILVPILNTILASLAGLGLLGALRLELHRIQVHGVITTGLLI</sequence>